<evidence type="ECO:0000313" key="3">
    <source>
        <dbReference type="Proteomes" id="UP000593564"/>
    </source>
</evidence>
<dbReference type="EMBL" id="JACBKZ010000003">
    <property type="protein sequence ID" value="KAF5953557.1"/>
    <property type="molecule type" value="Genomic_DNA"/>
</dbReference>
<feature type="region of interest" description="Disordered" evidence="1">
    <location>
        <begin position="1"/>
        <end position="29"/>
    </location>
</feature>
<dbReference type="AlphaFoldDB" id="A0A7J7HM78"/>
<keyword evidence="3" id="KW-1185">Reference proteome</keyword>
<dbReference type="InterPro" id="IPR027443">
    <property type="entry name" value="IPNS-like_sf"/>
</dbReference>
<dbReference type="Gene3D" id="2.60.120.330">
    <property type="entry name" value="B-lactam Antibiotic, Isopenicillin N Synthase, Chain"/>
    <property type="match status" value="1"/>
</dbReference>
<reference evidence="3" key="1">
    <citation type="journal article" date="2020" name="Nat. Commun.">
        <title>Genome assembly of wild tea tree DASZ reveals pedigree and selection history of tea varieties.</title>
        <authorList>
            <person name="Zhang W."/>
            <person name="Zhang Y."/>
            <person name="Qiu H."/>
            <person name="Guo Y."/>
            <person name="Wan H."/>
            <person name="Zhang X."/>
            <person name="Scossa F."/>
            <person name="Alseekh S."/>
            <person name="Zhang Q."/>
            <person name="Wang P."/>
            <person name="Xu L."/>
            <person name="Schmidt M.H."/>
            <person name="Jia X."/>
            <person name="Li D."/>
            <person name="Zhu A."/>
            <person name="Guo F."/>
            <person name="Chen W."/>
            <person name="Ni D."/>
            <person name="Usadel B."/>
            <person name="Fernie A.R."/>
            <person name="Wen W."/>
        </authorList>
    </citation>
    <scope>NUCLEOTIDE SEQUENCE [LARGE SCALE GENOMIC DNA]</scope>
    <source>
        <strain evidence="3">cv. G240</strain>
    </source>
</reference>
<proteinExistence type="predicted"/>
<reference evidence="2 3" key="2">
    <citation type="submission" date="2020-07" db="EMBL/GenBank/DDBJ databases">
        <title>Genome assembly of wild tea tree DASZ reveals pedigree and selection history of tea varieties.</title>
        <authorList>
            <person name="Zhang W."/>
        </authorList>
    </citation>
    <scope>NUCLEOTIDE SEQUENCE [LARGE SCALE GENOMIC DNA]</scope>
    <source>
        <strain evidence="3">cv. G240</strain>
        <tissue evidence="2">Leaf</tissue>
    </source>
</reference>
<dbReference type="Proteomes" id="UP000593564">
    <property type="component" value="Unassembled WGS sequence"/>
</dbReference>
<comment type="caution">
    <text evidence="2">The sequence shown here is derived from an EMBL/GenBank/DDBJ whole genome shotgun (WGS) entry which is preliminary data.</text>
</comment>
<dbReference type="PANTHER" id="PTHR34945:SF4">
    <property type="entry name" value="2-OXOGLUTARATE (2OG) AND FE(II)-DEPENDENT OXYGENASE SUPERFAMILY PROTEIN"/>
    <property type="match status" value="1"/>
</dbReference>
<evidence type="ECO:0008006" key="4">
    <source>
        <dbReference type="Google" id="ProtNLM"/>
    </source>
</evidence>
<gene>
    <name evidence="2" type="ORF">HYC85_006413</name>
</gene>
<dbReference type="PANTHER" id="PTHR34945">
    <property type="entry name" value="2-OXOGLUTARATE (2OG) AND FE(II)-DEPENDENT OXYGENASE SUPERFAMILY PROTEIN"/>
    <property type="match status" value="1"/>
</dbReference>
<protein>
    <recommendedName>
        <fullName evidence="4">Non-haem dioxygenase N-terminal domain-containing protein</fullName>
    </recommendedName>
</protein>
<organism evidence="2 3">
    <name type="scientific">Camellia sinensis</name>
    <name type="common">Tea plant</name>
    <name type="synonym">Thea sinensis</name>
    <dbReference type="NCBI Taxonomy" id="4442"/>
    <lineage>
        <taxon>Eukaryota</taxon>
        <taxon>Viridiplantae</taxon>
        <taxon>Streptophyta</taxon>
        <taxon>Embryophyta</taxon>
        <taxon>Tracheophyta</taxon>
        <taxon>Spermatophyta</taxon>
        <taxon>Magnoliopsida</taxon>
        <taxon>eudicotyledons</taxon>
        <taxon>Gunneridae</taxon>
        <taxon>Pentapetalae</taxon>
        <taxon>asterids</taxon>
        <taxon>Ericales</taxon>
        <taxon>Theaceae</taxon>
        <taxon>Camellia</taxon>
    </lineage>
</organism>
<feature type="compositionally biased region" description="Low complexity" evidence="1">
    <location>
        <begin position="1"/>
        <end position="16"/>
    </location>
</feature>
<dbReference type="SUPFAM" id="SSF51197">
    <property type="entry name" value="Clavaminate synthase-like"/>
    <property type="match status" value="1"/>
</dbReference>
<evidence type="ECO:0000256" key="1">
    <source>
        <dbReference type="SAM" id="MobiDB-lite"/>
    </source>
</evidence>
<sequence length="345" mass="38442">MSIMRSRSRLSSSSSQAPPPSPIPTGKGSRCAADSIFSNYLNRSLKIPQLSLPDYVHRSVPAHIDLHSLLSRDAGSVNRLLRSAADFGVFRISGHGIRVDELRSALAEADLIFRISDHERSGYCRHYGGCEEFVWRRFEKTVTEQARNEIGAEKYRSLGQKIENVTNKLEAIAVELAQVISETANKHLIHKGIQPSESSLSLYRYDQVGSMGNFPPLFNEKNHETYYEHALSLHLLLEQCVFHVQLERGSLSFNASPDSIVVTVGKQLEEWSLGEFKPTSGELTFDPKDSSAGSPFSIELKCSPSNFSHGFAKIILGKLYTLYGSNYRNEIRDEPSTGPRVPSNP</sequence>
<name>A0A7J7HM78_CAMSI</name>
<accession>A0A7J7HM78</accession>
<evidence type="ECO:0000313" key="2">
    <source>
        <dbReference type="EMBL" id="KAF5953557.1"/>
    </source>
</evidence>